<evidence type="ECO:0000313" key="1">
    <source>
        <dbReference type="EMBL" id="KQL52257.1"/>
    </source>
</evidence>
<dbReference type="Proteomes" id="UP000051888">
    <property type="component" value="Unassembled WGS sequence"/>
</dbReference>
<organism evidence="1 2">
    <name type="scientific">Heyndrickxia shackletonii</name>
    <dbReference type="NCBI Taxonomy" id="157838"/>
    <lineage>
        <taxon>Bacteria</taxon>
        <taxon>Bacillati</taxon>
        <taxon>Bacillota</taxon>
        <taxon>Bacilli</taxon>
        <taxon>Bacillales</taxon>
        <taxon>Bacillaceae</taxon>
        <taxon>Heyndrickxia</taxon>
    </lineage>
</organism>
<dbReference type="OrthoDB" id="463286at2"/>
<dbReference type="Gene3D" id="3.90.1140.10">
    <property type="entry name" value="Cyclic phosphodiesterase"/>
    <property type="match status" value="1"/>
</dbReference>
<name>A0A0Q3TF60_9BACI</name>
<evidence type="ECO:0000313" key="2">
    <source>
        <dbReference type="Proteomes" id="UP000051888"/>
    </source>
</evidence>
<reference evidence="1 2" key="1">
    <citation type="submission" date="2015-09" db="EMBL/GenBank/DDBJ databases">
        <title>Genome sequencing project for genomic taxonomy and phylogenomics of Bacillus-like bacteria.</title>
        <authorList>
            <person name="Liu B."/>
            <person name="Wang J."/>
            <person name="Zhu Y."/>
            <person name="Liu G."/>
            <person name="Chen Q."/>
            <person name="Chen Z."/>
            <person name="Lan J."/>
            <person name="Che J."/>
            <person name="Ge C."/>
            <person name="Shi H."/>
            <person name="Pan Z."/>
            <person name="Liu X."/>
        </authorList>
    </citation>
    <scope>NUCLEOTIDE SEQUENCE [LARGE SCALE GENOMIC DNA]</scope>
    <source>
        <strain evidence="1 2">LMG 18435</strain>
    </source>
</reference>
<dbReference type="SUPFAM" id="SSF55144">
    <property type="entry name" value="LigT-like"/>
    <property type="match status" value="1"/>
</dbReference>
<keyword evidence="2" id="KW-1185">Reference proteome</keyword>
<dbReference type="PATRIC" id="fig|157838.3.peg.219"/>
<dbReference type="AlphaFoldDB" id="A0A0Q3TF60"/>
<dbReference type="InterPro" id="IPR009097">
    <property type="entry name" value="Cyclic_Pdiesterase"/>
</dbReference>
<dbReference type="Pfam" id="PF13563">
    <property type="entry name" value="2_5_RNA_ligase2"/>
    <property type="match status" value="1"/>
</dbReference>
<dbReference type="PANTHER" id="PTHR36039:SF2">
    <property type="entry name" value="RNA LIGASE_CYCLIC NUCLEOTIDE PHOSPHODIESTERASE FAMILY PROTEIN"/>
    <property type="match status" value="1"/>
</dbReference>
<dbReference type="EMBL" id="LJJC01000004">
    <property type="protein sequence ID" value="KQL52257.1"/>
    <property type="molecule type" value="Genomic_DNA"/>
</dbReference>
<sequence length="188" mass="21688">MFAIIALLDKKTENLIKEIWQDLRKQSISFYAEEVEDRKPHITIASYNHLDKDEMIQSMDQFYDSTFQVEITFNSLGTFLNSGTLFLSPTMSTSLSNLHRTHHDFFKRFNDNPDSLYLPGKWVPHCTLANRLSHDKLCEAFKYCSKKLSTIDARITEIALIETILTDGRCIAAPEVYSKKLLSNTIEV</sequence>
<dbReference type="PANTHER" id="PTHR36039">
    <property type="match status" value="1"/>
</dbReference>
<comment type="caution">
    <text evidence="1">The sequence shown here is derived from an EMBL/GenBank/DDBJ whole genome shotgun (WGS) entry which is preliminary data.</text>
</comment>
<accession>A0A0Q3TF60</accession>
<proteinExistence type="predicted"/>
<evidence type="ECO:0008006" key="3">
    <source>
        <dbReference type="Google" id="ProtNLM"/>
    </source>
</evidence>
<gene>
    <name evidence="1" type="ORF">AN964_01010</name>
</gene>
<dbReference type="RefSeq" id="WP_055737938.1">
    <property type="nucleotide sequence ID" value="NZ_JAAIWL010000017.1"/>
</dbReference>
<protein>
    <recommendedName>
        <fullName evidence="3">2'-5' RNA ligase family protein</fullName>
    </recommendedName>
</protein>
<dbReference type="STRING" id="157838.AN964_01010"/>